<evidence type="ECO:0000313" key="2">
    <source>
        <dbReference type="Proteomes" id="UP000663722"/>
    </source>
</evidence>
<dbReference type="KEGG" id="dmm:dnm_062500"/>
<gene>
    <name evidence="1" type="ORF">dnm_062500</name>
</gene>
<dbReference type="AlphaFoldDB" id="A0A975BS37"/>
<dbReference type="Proteomes" id="UP000663722">
    <property type="component" value="Chromosome"/>
</dbReference>
<name>A0A975BS37_9BACT</name>
<evidence type="ECO:0000313" key="1">
    <source>
        <dbReference type="EMBL" id="QTA90189.1"/>
    </source>
</evidence>
<protein>
    <submittedName>
        <fullName evidence="1">Uncharacterized protein</fullName>
    </submittedName>
</protein>
<sequence>MNRLYEEIRNWFAEYSEEGYISFEYRELQYAESEEIFLSTRILELNLGGGVSVVLEPTGTNVIGAFGKIDLYLRGHKDKKLFLLLIKEEEKDERFHWEVWKNTKQQEQILFNKKRHPSY</sequence>
<reference evidence="1" key="1">
    <citation type="journal article" date="2021" name="Microb. Physiol.">
        <title>Proteogenomic Insights into the Physiology of Marine, Sulfate-Reducing, Filamentous Desulfonema limicola and Desulfonema magnum.</title>
        <authorList>
            <person name="Schnaars V."/>
            <person name="Wohlbrand L."/>
            <person name="Scheve S."/>
            <person name="Hinrichs C."/>
            <person name="Reinhardt R."/>
            <person name="Rabus R."/>
        </authorList>
    </citation>
    <scope>NUCLEOTIDE SEQUENCE</scope>
    <source>
        <strain evidence="1">4be13</strain>
    </source>
</reference>
<dbReference type="RefSeq" id="WP_207678502.1">
    <property type="nucleotide sequence ID" value="NZ_CP061800.1"/>
</dbReference>
<keyword evidence="2" id="KW-1185">Reference proteome</keyword>
<dbReference type="EMBL" id="CP061800">
    <property type="protein sequence ID" value="QTA90189.1"/>
    <property type="molecule type" value="Genomic_DNA"/>
</dbReference>
<proteinExistence type="predicted"/>
<accession>A0A975BS37</accession>
<organism evidence="1 2">
    <name type="scientific">Desulfonema magnum</name>
    <dbReference type="NCBI Taxonomy" id="45655"/>
    <lineage>
        <taxon>Bacteria</taxon>
        <taxon>Pseudomonadati</taxon>
        <taxon>Thermodesulfobacteriota</taxon>
        <taxon>Desulfobacteria</taxon>
        <taxon>Desulfobacterales</taxon>
        <taxon>Desulfococcaceae</taxon>
        <taxon>Desulfonema</taxon>
    </lineage>
</organism>